<keyword evidence="2" id="KW-0378">Hydrolase</keyword>
<evidence type="ECO:0000256" key="2">
    <source>
        <dbReference type="ARBA" id="ARBA00022801"/>
    </source>
</evidence>
<feature type="chain" id="PRO_5020331752" evidence="6">
    <location>
        <begin position="24"/>
        <end position="968"/>
    </location>
</feature>
<dbReference type="Pfam" id="PF02927">
    <property type="entry name" value="CelD_N"/>
    <property type="match status" value="1"/>
</dbReference>
<dbReference type="EMBL" id="SODV01000001">
    <property type="protein sequence ID" value="TDW99271.1"/>
    <property type="molecule type" value="Genomic_DNA"/>
</dbReference>
<keyword evidence="6" id="KW-0732">Signal</keyword>
<dbReference type="Proteomes" id="UP000294498">
    <property type="component" value="Unassembled WGS sequence"/>
</dbReference>
<organism evidence="9 10">
    <name type="scientific">Dinghuibacter silviterrae</name>
    <dbReference type="NCBI Taxonomy" id="1539049"/>
    <lineage>
        <taxon>Bacteria</taxon>
        <taxon>Pseudomonadati</taxon>
        <taxon>Bacteroidota</taxon>
        <taxon>Chitinophagia</taxon>
        <taxon>Chitinophagales</taxon>
        <taxon>Chitinophagaceae</taxon>
        <taxon>Dinghuibacter</taxon>
    </lineage>
</organism>
<dbReference type="OrthoDB" id="9808897at2"/>
<feature type="signal peptide" evidence="6">
    <location>
        <begin position="1"/>
        <end position="23"/>
    </location>
</feature>
<sequence length="968" mass="107461">MQKRTALRLFLLVFLLPLLNVKALCQRTGGDPIAIDIQASAEHRWLNKPVLESRSLDQMEDLKNWSSFTTSGGAIVDARKVMKIVDSNVSVATIGLSKEQVHQGDWSLLMSTPTRLPGPGPATGRGWGRSGIRRHFDGEDWTGYNRISFWIYPDLPGFFTTALDLQLYNEGQEKLPALFGQEGETSLILRNHEWNHVVWEIGNVARDKITGFEASYGLSGSAPGEADSIRFFFDDLTLQRVVPDKIEGWDVWSNRIAYSQDGYQTGAPKSAIANGLAAKTFQVIDAQDGRVVLTKALSKATSAIGDFNVMDFSELRTPGRYVLSAGDVKTQPFSVDANVWEESIRKVLNFFYMERCGMEVPGVHGVCHGDWTCVHGEKRIVINGGWHDAGDLSQQAEATDEITYALFTLAENLHARAGNQELYDRVLAEARWGLDWVLKTSFGDGYRDVGSINSRRTDGVMGNDDDITVTARNNPMTNFEAAAVEAIAYRVLKDVDARLAAYALQMARMDWRFAIEGLPGIVKTSNLFRGNFDSDNVEDELPSVVIQAAIDLWRATGDRQFEGKAVAMAKYITGAQQRVRPDWDVPLTGFFYTSTAKDRLLHYCHRGRDQAPMLALTALCRAFPGHADWMTWYSAAALYSEYLKTTAAYTGPYGLLPATIYADTEYLHVPESRMESYRKQVLNGIPLGQGHYLRLFPVWMDYRGHFGTILPQAQALAAAGFLRNDQASVDLAVHQLEWILGKNPFAESTMYGEGHDFVPLYSPSSGQMAGGLPVGIETKGEEDVPYWPVQSMWTYKEIWGHPATNWLWLLSAVGGPAFVEGQADSVVYFISSSDTVVVQRQKHFAIKLPEGRYRVRSAGLEEERVFLPGGAYALDMRVDSLLDMKVVSSAASGGAVTIRVAVRGKGTHRVTVRADGIIFPNVTREVYLKDGVETTVEFRGKPVSAKEPWVVLVVPDGHWEAGKEVRGE</sequence>
<dbReference type="Gene3D" id="1.50.10.10">
    <property type="match status" value="1"/>
</dbReference>
<keyword evidence="4" id="KW-0326">Glycosidase</keyword>
<dbReference type="GO" id="GO:0008810">
    <property type="term" value="F:cellulase activity"/>
    <property type="evidence" value="ECO:0007669"/>
    <property type="project" value="InterPro"/>
</dbReference>
<feature type="domain" description="Cellulase Ig-like" evidence="8">
    <location>
        <begin position="254"/>
        <end position="329"/>
    </location>
</feature>
<dbReference type="PANTHER" id="PTHR22298">
    <property type="entry name" value="ENDO-1,4-BETA-GLUCANASE"/>
    <property type="match status" value="1"/>
</dbReference>
<evidence type="ECO:0000313" key="9">
    <source>
        <dbReference type="EMBL" id="TDW99271.1"/>
    </source>
</evidence>
<keyword evidence="5" id="KW-0624">Polysaccharide degradation</keyword>
<dbReference type="InterPro" id="IPR008928">
    <property type="entry name" value="6-hairpin_glycosidase_sf"/>
</dbReference>
<dbReference type="InterPro" id="IPR001701">
    <property type="entry name" value="Glyco_hydro_9"/>
</dbReference>
<feature type="domain" description="Glycoside hydrolase family 9" evidence="7">
    <location>
        <begin position="342"/>
        <end position="757"/>
    </location>
</feature>
<dbReference type="InterPro" id="IPR004197">
    <property type="entry name" value="Cellulase_Ig-like"/>
</dbReference>
<dbReference type="Gene3D" id="2.60.40.10">
    <property type="entry name" value="Immunoglobulins"/>
    <property type="match status" value="1"/>
</dbReference>
<evidence type="ECO:0000256" key="5">
    <source>
        <dbReference type="ARBA" id="ARBA00023326"/>
    </source>
</evidence>
<accession>A0A4R8DMP3</accession>
<comment type="similarity">
    <text evidence="1">Belongs to the glycosyl hydrolase 9 (cellulase E) family.</text>
</comment>
<evidence type="ECO:0000256" key="4">
    <source>
        <dbReference type="ARBA" id="ARBA00023295"/>
    </source>
</evidence>
<dbReference type="GO" id="GO:0000272">
    <property type="term" value="P:polysaccharide catabolic process"/>
    <property type="evidence" value="ECO:0007669"/>
    <property type="project" value="UniProtKB-KW"/>
</dbReference>
<evidence type="ECO:0000259" key="7">
    <source>
        <dbReference type="Pfam" id="PF00759"/>
    </source>
</evidence>
<evidence type="ECO:0000256" key="1">
    <source>
        <dbReference type="ARBA" id="ARBA00007072"/>
    </source>
</evidence>
<dbReference type="InterPro" id="IPR013783">
    <property type="entry name" value="Ig-like_fold"/>
</dbReference>
<evidence type="ECO:0000256" key="3">
    <source>
        <dbReference type="ARBA" id="ARBA00023277"/>
    </source>
</evidence>
<name>A0A4R8DMP3_9BACT</name>
<dbReference type="Pfam" id="PF00759">
    <property type="entry name" value="Glyco_hydro_9"/>
    <property type="match status" value="1"/>
</dbReference>
<comment type="caution">
    <text evidence="9">The sequence shown here is derived from an EMBL/GenBank/DDBJ whole genome shotgun (WGS) entry which is preliminary data.</text>
</comment>
<evidence type="ECO:0000313" key="10">
    <source>
        <dbReference type="Proteomes" id="UP000294498"/>
    </source>
</evidence>
<keyword evidence="3" id="KW-0119">Carbohydrate metabolism</keyword>
<evidence type="ECO:0000259" key="8">
    <source>
        <dbReference type="Pfam" id="PF02927"/>
    </source>
</evidence>
<dbReference type="AlphaFoldDB" id="A0A4R8DMP3"/>
<dbReference type="InterPro" id="IPR012341">
    <property type="entry name" value="6hp_glycosidase-like_sf"/>
</dbReference>
<dbReference type="SUPFAM" id="SSF81296">
    <property type="entry name" value="E set domains"/>
    <property type="match status" value="1"/>
</dbReference>
<dbReference type="RefSeq" id="WP_133989824.1">
    <property type="nucleotide sequence ID" value="NZ_SODV01000001.1"/>
</dbReference>
<dbReference type="CDD" id="cd02850">
    <property type="entry name" value="E_set_Cellulase_N"/>
    <property type="match status" value="1"/>
</dbReference>
<proteinExistence type="inferred from homology"/>
<dbReference type="InterPro" id="IPR014756">
    <property type="entry name" value="Ig_E-set"/>
</dbReference>
<keyword evidence="10" id="KW-1185">Reference proteome</keyword>
<dbReference type="SUPFAM" id="SSF48208">
    <property type="entry name" value="Six-hairpin glycosidases"/>
    <property type="match status" value="1"/>
</dbReference>
<protein>
    <submittedName>
        <fullName evidence="9">Cellulase-like Ig domain-containing protein</fullName>
    </submittedName>
</protein>
<reference evidence="9 10" key="1">
    <citation type="submission" date="2019-03" db="EMBL/GenBank/DDBJ databases">
        <title>Genomic Encyclopedia of Type Strains, Phase IV (KMG-IV): sequencing the most valuable type-strain genomes for metagenomic binning, comparative biology and taxonomic classification.</title>
        <authorList>
            <person name="Goeker M."/>
        </authorList>
    </citation>
    <scope>NUCLEOTIDE SEQUENCE [LARGE SCALE GENOMIC DNA]</scope>
    <source>
        <strain evidence="9 10">DSM 100059</strain>
    </source>
</reference>
<evidence type="ECO:0000256" key="6">
    <source>
        <dbReference type="SAM" id="SignalP"/>
    </source>
</evidence>
<gene>
    <name evidence="9" type="ORF">EDB95_0280</name>
</gene>